<evidence type="ECO:0000313" key="1">
    <source>
        <dbReference type="EMBL" id="SDS74113.1"/>
    </source>
</evidence>
<dbReference type="EMBL" id="LT629765">
    <property type="protein sequence ID" value="SDS74113.1"/>
    <property type="molecule type" value="Genomic_DNA"/>
</dbReference>
<gene>
    <name evidence="1" type="ORF">SAMN04488539_2291</name>
</gene>
<reference evidence="1 2" key="1">
    <citation type="submission" date="2016-10" db="EMBL/GenBank/DDBJ databases">
        <authorList>
            <person name="de Groot N.N."/>
        </authorList>
    </citation>
    <scope>NUCLEOTIDE SEQUENCE [LARGE SCALE GENOMIC DNA]</scope>
    <source>
        <strain evidence="1 2">DSM 45434</strain>
    </source>
</reference>
<dbReference type="AlphaFoldDB" id="A0A1H1UNT1"/>
<sequence>MSERNDHDDTIPETVRLTVTGDSARQAALEWLEDLPADPLGTRGRDGWMVKEIATTQDTVVLDIRSADRLDEATTEAVDVLEALGCDVQWERV</sequence>
<keyword evidence="2" id="KW-1185">Reference proteome</keyword>
<protein>
    <submittedName>
        <fullName evidence="1">Uncharacterized protein</fullName>
    </submittedName>
</protein>
<dbReference type="OrthoDB" id="4411421at2"/>
<organism evidence="1 2">
    <name type="scientific">Corynebacterium timonense</name>
    <dbReference type="NCBI Taxonomy" id="441500"/>
    <lineage>
        <taxon>Bacteria</taxon>
        <taxon>Bacillati</taxon>
        <taxon>Actinomycetota</taxon>
        <taxon>Actinomycetes</taxon>
        <taxon>Mycobacteriales</taxon>
        <taxon>Corynebacteriaceae</taxon>
        <taxon>Corynebacterium</taxon>
    </lineage>
</organism>
<dbReference type="Proteomes" id="UP000182237">
    <property type="component" value="Chromosome I"/>
</dbReference>
<accession>A0A1H1UNT1</accession>
<dbReference type="RefSeq" id="WP_019193512.1">
    <property type="nucleotide sequence ID" value="NZ_LT629765.1"/>
</dbReference>
<evidence type="ECO:0000313" key="2">
    <source>
        <dbReference type="Proteomes" id="UP000182237"/>
    </source>
</evidence>
<proteinExistence type="predicted"/>
<name>A0A1H1UNT1_9CORY</name>